<comment type="caution">
    <text evidence="4">The sequence shown here is derived from an EMBL/GenBank/DDBJ whole genome shotgun (WGS) entry which is preliminary data.</text>
</comment>
<dbReference type="PANTHER" id="PTHR42693:SF53">
    <property type="entry name" value="ENDO-4-O-SULFATASE"/>
    <property type="match status" value="1"/>
</dbReference>
<evidence type="ECO:0000256" key="2">
    <source>
        <dbReference type="ARBA" id="ARBA00022801"/>
    </source>
</evidence>
<gene>
    <name evidence="4" type="ORF">A4D02_29035</name>
</gene>
<dbReference type="InterPro" id="IPR000917">
    <property type="entry name" value="Sulfatase_N"/>
</dbReference>
<keyword evidence="2" id="KW-0378">Hydrolase</keyword>
<protein>
    <submittedName>
        <fullName evidence="4">Arylsulfatase</fullName>
    </submittedName>
</protein>
<dbReference type="Gene3D" id="3.40.720.10">
    <property type="entry name" value="Alkaline Phosphatase, subunit A"/>
    <property type="match status" value="1"/>
</dbReference>
<dbReference type="InterPro" id="IPR017850">
    <property type="entry name" value="Alkaline_phosphatase_core_sf"/>
</dbReference>
<dbReference type="EMBL" id="LWBO01000010">
    <property type="protein sequence ID" value="OQP49637.1"/>
    <property type="molecule type" value="Genomic_DNA"/>
</dbReference>
<dbReference type="RefSeq" id="WP_014219969.1">
    <property type="nucleotide sequence ID" value="NZ_LWBO01000010.1"/>
</dbReference>
<evidence type="ECO:0000256" key="1">
    <source>
        <dbReference type="ARBA" id="ARBA00008779"/>
    </source>
</evidence>
<dbReference type="Pfam" id="PF00884">
    <property type="entry name" value="Sulfatase"/>
    <property type="match status" value="1"/>
</dbReference>
<dbReference type="Proteomes" id="UP000192277">
    <property type="component" value="Unassembled WGS sequence"/>
</dbReference>
<keyword evidence="5" id="KW-1185">Reference proteome</keyword>
<dbReference type="PANTHER" id="PTHR42693">
    <property type="entry name" value="ARYLSULFATASE FAMILY MEMBER"/>
    <property type="match status" value="1"/>
</dbReference>
<reference evidence="4 5" key="1">
    <citation type="submission" date="2016-04" db="EMBL/GenBank/DDBJ databases">
        <authorList>
            <person name="Chen L."/>
            <person name="Zhuang W."/>
            <person name="Wang G."/>
        </authorList>
    </citation>
    <scope>NUCLEOTIDE SEQUENCE [LARGE SCALE GENOMIC DNA]</scope>
    <source>
        <strain evidence="5">GR20</strain>
    </source>
</reference>
<evidence type="ECO:0000259" key="3">
    <source>
        <dbReference type="Pfam" id="PF00884"/>
    </source>
</evidence>
<dbReference type="SUPFAM" id="SSF53649">
    <property type="entry name" value="Alkaline phosphatase-like"/>
    <property type="match status" value="1"/>
</dbReference>
<evidence type="ECO:0000313" key="5">
    <source>
        <dbReference type="Proteomes" id="UP000192277"/>
    </source>
</evidence>
<dbReference type="InterPro" id="IPR050738">
    <property type="entry name" value="Sulfatase"/>
</dbReference>
<dbReference type="Pfam" id="PF14707">
    <property type="entry name" value="Sulfatase_C"/>
    <property type="match status" value="1"/>
</dbReference>
<proteinExistence type="inferred from homology"/>
<dbReference type="CDD" id="cd16026">
    <property type="entry name" value="GALNS_like"/>
    <property type="match status" value="1"/>
</dbReference>
<name>A0ABX3NYU2_9BACT</name>
<sequence>MPGKKEKIILTSAFLPILTFLSFCFLSLRTRSKDDGESLAPPATPNVILILMDDMGYGDLECYGGFPYHTPNINKLAASGIRFTNFYAAQATCSASRSAYLTGCYPTRIGIWGAFSPESKIALNPEEETIAKLLKNKGYKTGMMGKWHLGQKAPFLPLNYGFDEFLGLPYSHDYWPVNYDGTPLDTTTQRGKWPTLRLIEGNTPIRTITTLDDAATLTTLYTERATGFIKKNKNQPFFLYLAHAMPHVPLAASAKFKGKSHAGLFGDVMEEIDWSVGEIMKTLEANGLTKNTIVIFTSDNGPWLTYGNHAGNTGGLREGKGSAWDGGLRVPCIMSWPGTLASGGICNNMVASMDLLPTVLSVCKAGMPEKKIDGVNLWPLLSGVSNASPRDEFAYYYDRNSLKGIRKGEWKLVFPCVSQTYKRASAIGNDGWPGKYASDSVHLALYNLRTDPGETLDLQVQYPDIVKQLTNIADKYRKELGDDLTKQTGTEVRPAAKVN</sequence>
<dbReference type="Gene3D" id="3.30.1120.10">
    <property type="match status" value="1"/>
</dbReference>
<evidence type="ECO:0000313" key="4">
    <source>
        <dbReference type="EMBL" id="OQP49637.1"/>
    </source>
</evidence>
<comment type="similarity">
    <text evidence="1">Belongs to the sulfatase family.</text>
</comment>
<feature type="domain" description="Sulfatase N-terminal" evidence="3">
    <location>
        <begin position="45"/>
        <end position="362"/>
    </location>
</feature>
<organism evidence="4 5">
    <name type="scientific">Niastella koreensis</name>
    <dbReference type="NCBI Taxonomy" id="354356"/>
    <lineage>
        <taxon>Bacteria</taxon>
        <taxon>Pseudomonadati</taxon>
        <taxon>Bacteroidota</taxon>
        <taxon>Chitinophagia</taxon>
        <taxon>Chitinophagales</taxon>
        <taxon>Chitinophagaceae</taxon>
        <taxon>Niastella</taxon>
    </lineage>
</organism>
<accession>A0ABX3NYU2</accession>